<sequence>MLSYNQQLPVYSLKPDGVGNNRHFRMYNFNGTLPDHEDFLIPHRKDHYLLVFMRRGGSSLWVDMVPYALRDNTIYFTGPNQIIVKDGFQQLWSTGIAFTAEFLSLQGNIALSLLPLIQNPQNGHELLLTEADIVFVEDMLGKINGEYLIPGEWQQSMLAAYMTVLITYLSRLYVEQFKDNGVSLDKLLLKSFQLKINERFRELREVSEYASLLNISAGHLSEVVKSQSGKPAIKHIHERQALEARRLLFHTNSSLKEIAFDLGFSDASYFNRFFKRECSVTPAEYRSATRKMYHEY</sequence>
<name>A0A327SXC6_9SPHI</name>
<dbReference type="PANTHER" id="PTHR43280">
    <property type="entry name" value="ARAC-FAMILY TRANSCRIPTIONAL REGULATOR"/>
    <property type="match status" value="1"/>
</dbReference>
<dbReference type="PROSITE" id="PS01124">
    <property type="entry name" value="HTH_ARAC_FAMILY_2"/>
    <property type="match status" value="1"/>
</dbReference>
<dbReference type="Pfam" id="PF12833">
    <property type="entry name" value="HTH_18"/>
    <property type="match status" value="1"/>
</dbReference>
<gene>
    <name evidence="5" type="ORF">LY11_01594</name>
</gene>
<dbReference type="AlphaFoldDB" id="A0A327SXC6"/>
<dbReference type="PANTHER" id="PTHR43280:SF32">
    <property type="entry name" value="TRANSCRIPTIONAL REGULATORY PROTEIN"/>
    <property type="match status" value="1"/>
</dbReference>
<keyword evidence="3" id="KW-0804">Transcription</keyword>
<dbReference type="PRINTS" id="PR00032">
    <property type="entry name" value="HTHARAC"/>
</dbReference>
<evidence type="ECO:0000259" key="4">
    <source>
        <dbReference type="PROSITE" id="PS01124"/>
    </source>
</evidence>
<dbReference type="GO" id="GO:0043565">
    <property type="term" value="F:sequence-specific DNA binding"/>
    <property type="evidence" value="ECO:0007669"/>
    <property type="project" value="InterPro"/>
</dbReference>
<dbReference type="GO" id="GO:0003700">
    <property type="term" value="F:DNA-binding transcription factor activity"/>
    <property type="evidence" value="ECO:0007669"/>
    <property type="project" value="InterPro"/>
</dbReference>
<keyword evidence="2 5" id="KW-0238">DNA-binding</keyword>
<protein>
    <submittedName>
        <fullName evidence="5">AraC-like DNA-binding protein</fullName>
    </submittedName>
</protein>
<keyword evidence="1" id="KW-0805">Transcription regulation</keyword>
<proteinExistence type="predicted"/>
<dbReference type="Gene3D" id="1.10.10.60">
    <property type="entry name" value="Homeodomain-like"/>
    <property type="match status" value="1"/>
</dbReference>
<dbReference type="InterPro" id="IPR018062">
    <property type="entry name" value="HTH_AraC-typ_CS"/>
</dbReference>
<evidence type="ECO:0000256" key="3">
    <source>
        <dbReference type="ARBA" id="ARBA00023163"/>
    </source>
</evidence>
<dbReference type="Proteomes" id="UP000249754">
    <property type="component" value="Unassembled WGS sequence"/>
</dbReference>
<comment type="caution">
    <text evidence="5">The sequence shown here is derived from an EMBL/GenBank/DDBJ whole genome shotgun (WGS) entry which is preliminary data.</text>
</comment>
<dbReference type="InterPro" id="IPR009057">
    <property type="entry name" value="Homeodomain-like_sf"/>
</dbReference>
<evidence type="ECO:0000256" key="1">
    <source>
        <dbReference type="ARBA" id="ARBA00023015"/>
    </source>
</evidence>
<organism evidence="5 6">
    <name type="scientific">Pedobacter cryoconitis</name>
    <dbReference type="NCBI Taxonomy" id="188932"/>
    <lineage>
        <taxon>Bacteria</taxon>
        <taxon>Pseudomonadati</taxon>
        <taxon>Bacteroidota</taxon>
        <taxon>Sphingobacteriia</taxon>
        <taxon>Sphingobacteriales</taxon>
        <taxon>Sphingobacteriaceae</taxon>
        <taxon>Pedobacter</taxon>
    </lineage>
</organism>
<dbReference type="STRING" id="188932.AY601_1723"/>
<feature type="domain" description="HTH araC/xylS-type" evidence="4">
    <location>
        <begin position="190"/>
        <end position="288"/>
    </location>
</feature>
<evidence type="ECO:0000313" key="5">
    <source>
        <dbReference type="EMBL" id="RAJ32905.1"/>
    </source>
</evidence>
<accession>A0A327SXC6</accession>
<dbReference type="InterPro" id="IPR020449">
    <property type="entry name" value="Tscrpt_reg_AraC-type_HTH"/>
</dbReference>
<dbReference type="SMART" id="SM00342">
    <property type="entry name" value="HTH_ARAC"/>
    <property type="match status" value="1"/>
</dbReference>
<dbReference type="InterPro" id="IPR018060">
    <property type="entry name" value="HTH_AraC"/>
</dbReference>
<dbReference type="SUPFAM" id="SSF46689">
    <property type="entry name" value="Homeodomain-like"/>
    <property type="match status" value="1"/>
</dbReference>
<dbReference type="EMBL" id="QLLR01000005">
    <property type="protein sequence ID" value="RAJ32905.1"/>
    <property type="molecule type" value="Genomic_DNA"/>
</dbReference>
<reference evidence="5 6" key="1">
    <citation type="submission" date="2018-06" db="EMBL/GenBank/DDBJ databases">
        <title>Genomic Encyclopedia of Archaeal and Bacterial Type Strains, Phase II (KMG-II): from individual species to whole genera.</title>
        <authorList>
            <person name="Goeker M."/>
        </authorList>
    </citation>
    <scope>NUCLEOTIDE SEQUENCE [LARGE SCALE GENOMIC DNA]</scope>
    <source>
        <strain evidence="5 6">DSM 14825</strain>
    </source>
</reference>
<dbReference type="OrthoDB" id="2585681at2"/>
<dbReference type="PROSITE" id="PS00041">
    <property type="entry name" value="HTH_ARAC_FAMILY_1"/>
    <property type="match status" value="1"/>
</dbReference>
<evidence type="ECO:0000313" key="6">
    <source>
        <dbReference type="Proteomes" id="UP000249754"/>
    </source>
</evidence>
<evidence type="ECO:0000256" key="2">
    <source>
        <dbReference type="ARBA" id="ARBA00023125"/>
    </source>
</evidence>